<sequence length="124" mass="14380">MNKELQINDIIYIAKNWESKRRKAEEKLLQILAEPLECVYCKQPKPEQIFWVIEDTKKGVIFKKVHSELFTVCCLRCLMDKGLKKQSYYSVVGRLSNGEILSTGFLGQDAMAINTFMSRIKEAE</sequence>
<dbReference type="EMBL" id="FRAR01000018">
    <property type="protein sequence ID" value="SHK61786.1"/>
    <property type="molecule type" value="Genomic_DNA"/>
</dbReference>
<organism evidence="1 2">
    <name type="scientific">Desulforamulus aeronauticus DSM 10349</name>
    <dbReference type="NCBI Taxonomy" id="1121421"/>
    <lineage>
        <taxon>Bacteria</taxon>
        <taxon>Bacillati</taxon>
        <taxon>Bacillota</taxon>
        <taxon>Clostridia</taxon>
        <taxon>Eubacteriales</taxon>
        <taxon>Peptococcaceae</taxon>
        <taxon>Desulforamulus</taxon>
    </lineage>
</organism>
<name>A0A1M6TXW4_9FIRM</name>
<dbReference type="RefSeq" id="WP_072914837.1">
    <property type="nucleotide sequence ID" value="NZ_FRAR01000018.1"/>
</dbReference>
<evidence type="ECO:0000313" key="1">
    <source>
        <dbReference type="EMBL" id="SHK61786.1"/>
    </source>
</evidence>
<accession>A0A1M6TXW4</accession>
<proteinExistence type="predicted"/>
<dbReference type="AlphaFoldDB" id="A0A1M6TXW4"/>
<evidence type="ECO:0000313" key="2">
    <source>
        <dbReference type="Proteomes" id="UP000183997"/>
    </source>
</evidence>
<gene>
    <name evidence="1" type="ORF">SAMN02745123_02499</name>
</gene>
<keyword evidence="2" id="KW-1185">Reference proteome</keyword>
<dbReference type="OrthoDB" id="1787075at2"/>
<reference evidence="2" key="1">
    <citation type="submission" date="2016-11" db="EMBL/GenBank/DDBJ databases">
        <authorList>
            <person name="Varghese N."/>
            <person name="Submissions S."/>
        </authorList>
    </citation>
    <scope>NUCLEOTIDE SEQUENCE [LARGE SCALE GENOMIC DNA]</scope>
    <source>
        <strain evidence="2">DSM 10349</strain>
    </source>
</reference>
<dbReference type="Proteomes" id="UP000183997">
    <property type="component" value="Unassembled WGS sequence"/>
</dbReference>
<protein>
    <submittedName>
        <fullName evidence="1">Uncharacterized protein</fullName>
    </submittedName>
</protein>